<reference evidence="5 6" key="1">
    <citation type="submission" date="2014-04" db="EMBL/GenBank/DDBJ databases">
        <title>Genome evolution of avian class.</title>
        <authorList>
            <person name="Zhang G."/>
            <person name="Li C."/>
        </authorList>
    </citation>
    <scope>NUCLEOTIDE SEQUENCE [LARGE SCALE GENOMIC DNA]</scope>
    <source>
        <strain evidence="5">BGI_N326</strain>
    </source>
</reference>
<evidence type="ECO:0000256" key="1">
    <source>
        <dbReference type="ARBA" id="ARBA00004613"/>
    </source>
</evidence>
<dbReference type="PANTHER" id="PTHR10500">
    <property type="entry name" value="BETA-MICROSEMINOPROTEIN"/>
    <property type="match status" value="1"/>
</dbReference>
<feature type="non-terminal residue" evidence="5">
    <location>
        <position position="1"/>
    </location>
</feature>
<dbReference type="Pfam" id="PF05825">
    <property type="entry name" value="PSP94"/>
    <property type="match status" value="1"/>
</dbReference>
<name>A0A093L7G8_EURHL</name>
<evidence type="ECO:0000313" key="5">
    <source>
        <dbReference type="EMBL" id="KFW05211.1"/>
    </source>
</evidence>
<gene>
    <name evidence="5" type="ORF">N326_08700</name>
</gene>
<evidence type="ECO:0000256" key="3">
    <source>
        <dbReference type="ARBA" id="ARBA00022525"/>
    </source>
</evidence>
<comment type="similarity">
    <text evidence="2">Belongs to the beta-microseminoprotein family.</text>
</comment>
<accession>A0A093L7G8</accession>
<dbReference type="Gene3D" id="2.20.25.590">
    <property type="match status" value="1"/>
</dbReference>
<dbReference type="AlphaFoldDB" id="A0A093L7G8"/>
<feature type="non-terminal residue" evidence="5">
    <location>
        <position position="78"/>
    </location>
</feature>
<dbReference type="GO" id="GO:0005576">
    <property type="term" value="C:extracellular region"/>
    <property type="evidence" value="ECO:0007669"/>
    <property type="project" value="UniProtKB-SubCell"/>
</dbReference>
<sequence>GCILDGKLYPFGETPRTEGYLRCSCSPDVMHCCSLDNFYTPVNYDKKNCKVIFNNKSCDYDMVWKDDPSKECFVYSCV</sequence>
<dbReference type="EMBL" id="KK567439">
    <property type="protein sequence ID" value="KFW05211.1"/>
    <property type="molecule type" value="Genomic_DNA"/>
</dbReference>
<evidence type="ECO:0000256" key="2">
    <source>
        <dbReference type="ARBA" id="ARBA00010352"/>
    </source>
</evidence>
<protein>
    <submittedName>
        <fullName evidence="5">Beta-microseminoprotein</fullName>
    </submittedName>
</protein>
<comment type="subcellular location">
    <subcellularLocation>
        <location evidence="1">Secreted</location>
    </subcellularLocation>
</comment>
<evidence type="ECO:0000256" key="4">
    <source>
        <dbReference type="ARBA" id="ARBA00023157"/>
    </source>
</evidence>
<dbReference type="PANTHER" id="PTHR10500:SF7">
    <property type="entry name" value="BETA-MICROSEMINOPROTEIN"/>
    <property type="match status" value="1"/>
</dbReference>
<dbReference type="Proteomes" id="UP000054232">
    <property type="component" value="Unassembled WGS sequence"/>
</dbReference>
<keyword evidence="6" id="KW-1185">Reference proteome</keyword>
<keyword evidence="3" id="KW-0964">Secreted</keyword>
<organism evidence="5 6">
    <name type="scientific">Eurypyga helias</name>
    <name type="common">Sunbittern</name>
    <name type="synonym">Ardea helias</name>
    <dbReference type="NCBI Taxonomy" id="54383"/>
    <lineage>
        <taxon>Eukaryota</taxon>
        <taxon>Metazoa</taxon>
        <taxon>Chordata</taxon>
        <taxon>Craniata</taxon>
        <taxon>Vertebrata</taxon>
        <taxon>Euteleostomi</taxon>
        <taxon>Archelosauria</taxon>
        <taxon>Archosauria</taxon>
        <taxon>Dinosauria</taxon>
        <taxon>Saurischia</taxon>
        <taxon>Theropoda</taxon>
        <taxon>Coelurosauria</taxon>
        <taxon>Aves</taxon>
        <taxon>Neognathae</taxon>
        <taxon>Neoaves</taxon>
        <taxon>Phaethontimorphae</taxon>
        <taxon>Eurypygiformes</taxon>
        <taxon>Eurypygidae</taxon>
        <taxon>Eurypyga</taxon>
    </lineage>
</organism>
<dbReference type="InterPro" id="IPR008735">
    <property type="entry name" value="PSP94"/>
</dbReference>
<keyword evidence="4" id="KW-1015">Disulfide bond</keyword>
<proteinExistence type="inferred from homology"/>
<dbReference type="Gene3D" id="2.10.70.10">
    <property type="entry name" value="Complement Module, domain 1"/>
    <property type="match status" value="1"/>
</dbReference>
<evidence type="ECO:0000313" key="6">
    <source>
        <dbReference type="Proteomes" id="UP000054232"/>
    </source>
</evidence>